<feature type="non-terminal residue" evidence="2">
    <location>
        <position position="121"/>
    </location>
</feature>
<name>A0A927U9U8_9FIRM</name>
<reference evidence="2" key="1">
    <citation type="submission" date="2019-04" db="EMBL/GenBank/DDBJ databases">
        <title>Evolution of Biomass-Degrading Anaerobic Consortia Revealed by Metagenomics.</title>
        <authorList>
            <person name="Peng X."/>
        </authorList>
    </citation>
    <scope>NUCLEOTIDE SEQUENCE</scope>
    <source>
        <strain evidence="2">SIG311</strain>
    </source>
</reference>
<keyword evidence="1" id="KW-0812">Transmembrane</keyword>
<dbReference type="EMBL" id="SVER01000081">
    <property type="protein sequence ID" value="MBE5921056.1"/>
    <property type="molecule type" value="Genomic_DNA"/>
</dbReference>
<gene>
    <name evidence="2" type="ORF">E7272_14670</name>
</gene>
<feature type="transmembrane region" description="Helical" evidence="1">
    <location>
        <begin position="43"/>
        <end position="61"/>
    </location>
</feature>
<keyword evidence="1" id="KW-1133">Transmembrane helix</keyword>
<sequence length="121" mass="13219">MACFTVPAGEAVVTTIVKKTMEKKGVEKKENDGQVPMTRKLKWLSNLLWGGSALLAFEHVWHGEVQPFFPFLTAMSNPEDTAEMLHEIATVGVSMAVLVTAVWIGMCVTADMIVRRPASGV</sequence>
<feature type="transmembrane region" description="Helical" evidence="1">
    <location>
        <begin position="88"/>
        <end position="114"/>
    </location>
</feature>
<dbReference type="Proteomes" id="UP000766246">
    <property type="component" value="Unassembled WGS sequence"/>
</dbReference>
<evidence type="ECO:0000256" key="1">
    <source>
        <dbReference type="SAM" id="Phobius"/>
    </source>
</evidence>
<accession>A0A927U9U8</accession>
<protein>
    <submittedName>
        <fullName evidence="2">Uncharacterized protein</fullName>
    </submittedName>
</protein>
<evidence type="ECO:0000313" key="2">
    <source>
        <dbReference type="EMBL" id="MBE5921056.1"/>
    </source>
</evidence>
<organism evidence="2 3">
    <name type="scientific">Pseudobutyrivibrio ruminis</name>
    <dbReference type="NCBI Taxonomy" id="46206"/>
    <lineage>
        <taxon>Bacteria</taxon>
        <taxon>Bacillati</taxon>
        <taxon>Bacillota</taxon>
        <taxon>Clostridia</taxon>
        <taxon>Lachnospirales</taxon>
        <taxon>Lachnospiraceae</taxon>
        <taxon>Pseudobutyrivibrio</taxon>
    </lineage>
</organism>
<proteinExistence type="predicted"/>
<keyword evidence="1" id="KW-0472">Membrane</keyword>
<evidence type="ECO:0000313" key="3">
    <source>
        <dbReference type="Proteomes" id="UP000766246"/>
    </source>
</evidence>
<dbReference type="AlphaFoldDB" id="A0A927U9U8"/>
<comment type="caution">
    <text evidence="2">The sequence shown here is derived from an EMBL/GenBank/DDBJ whole genome shotgun (WGS) entry which is preliminary data.</text>
</comment>